<proteinExistence type="predicted"/>
<accession>A0A9D3XHW4</accession>
<dbReference type="Proteomes" id="UP000827986">
    <property type="component" value="Unassembled WGS sequence"/>
</dbReference>
<keyword evidence="3" id="KW-1185">Reference proteome</keyword>
<evidence type="ECO:0000256" key="1">
    <source>
        <dbReference type="SAM" id="MobiDB-lite"/>
    </source>
</evidence>
<name>A0A9D3XHW4_9SAUR</name>
<feature type="region of interest" description="Disordered" evidence="1">
    <location>
        <begin position="84"/>
        <end position="157"/>
    </location>
</feature>
<feature type="compositionally biased region" description="Polar residues" evidence="1">
    <location>
        <begin position="121"/>
        <end position="130"/>
    </location>
</feature>
<gene>
    <name evidence="2" type="ORF">KIL84_005490</name>
</gene>
<comment type="caution">
    <text evidence="2">The sequence shown here is derived from an EMBL/GenBank/DDBJ whole genome shotgun (WGS) entry which is preliminary data.</text>
</comment>
<dbReference type="AlphaFoldDB" id="A0A9D3XHW4"/>
<evidence type="ECO:0000313" key="3">
    <source>
        <dbReference type="Proteomes" id="UP000827986"/>
    </source>
</evidence>
<dbReference type="EMBL" id="JAHDVG010000468">
    <property type="protein sequence ID" value="KAH1181764.1"/>
    <property type="molecule type" value="Genomic_DNA"/>
</dbReference>
<protein>
    <submittedName>
        <fullName evidence="2">Uncharacterized protein</fullName>
    </submittedName>
</protein>
<sequence length="157" mass="16663">MRGWDHGKWMGTGESCLVCSFLGRNWDRLSVQPNRATILPHTIPAGLQGPPFGDGPAVVGHLRSVYTTAPLIAHQGGCCTPGPSVDSVPPFSSWHPSSGSREKRQPGPAWASRALWGWTGGTQEQASPSVQPAAATVRSPPSMRRGPSCVCLDTPQQ</sequence>
<evidence type="ECO:0000313" key="2">
    <source>
        <dbReference type="EMBL" id="KAH1181764.1"/>
    </source>
</evidence>
<organism evidence="2 3">
    <name type="scientific">Mauremys mutica</name>
    <name type="common">yellowpond turtle</name>
    <dbReference type="NCBI Taxonomy" id="74926"/>
    <lineage>
        <taxon>Eukaryota</taxon>
        <taxon>Metazoa</taxon>
        <taxon>Chordata</taxon>
        <taxon>Craniata</taxon>
        <taxon>Vertebrata</taxon>
        <taxon>Euteleostomi</taxon>
        <taxon>Archelosauria</taxon>
        <taxon>Testudinata</taxon>
        <taxon>Testudines</taxon>
        <taxon>Cryptodira</taxon>
        <taxon>Durocryptodira</taxon>
        <taxon>Testudinoidea</taxon>
        <taxon>Geoemydidae</taxon>
        <taxon>Geoemydinae</taxon>
        <taxon>Mauremys</taxon>
    </lineage>
</organism>
<reference evidence="2" key="1">
    <citation type="submission" date="2021-09" db="EMBL/GenBank/DDBJ databases">
        <title>The genome of Mauremys mutica provides insights into the evolution of semi-aquatic lifestyle.</title>
        <authorList>
            <person name="Gong S."/>
            <person name="Gao Y."/>
        </authorList>
    </citation>
    <scope>NUCLEOTIDE SEQUENCE</scope>
    <source>
        <strain evidence="2">MM-2020</strain>
        <tissue evidence="2">Muscle</tissue>
    </source>
</reference>